<dbReference type="PANTHER" id="PTHR15503">
    <property type="entry name" value="LDOC1 RELATED"/>
    <property type="match status" value="1"/>
</dbReference>
<dbReference type="PANTHER" id="PTHR15503:SF22">
    <property type="entry name" value="TRANSPOSON TY3-I GAG POLYPROTEIN"/>
    <property type="match status" value="1"/>
</dbReference>
<protein>
    <recommendedName>
        <fullName evidence="2">Ty3 transposon capsid-like protein domain-containing protein</fullName>
    </recommendedName>
</protein>
<name>A0A9Q3EQ68_9BASI</name>
<dbReference type="EMBL" id="AVOT02033499">
    <property type="protein sequence ID" value="MBW0527400.1"/>
    <property type="molecule type" value="Genomic_DNA"/>
</dbReference>
<feature type="region of interest" description="Disordered" evidence="1">
    <location>
        <begin position="308"/>
        <end position="415"/>
    </location>
</feature>
<reference evidence="3" key="1">
    <citation type="submission" date="2021-03" db="EMBL/GenBank/DDBJ databases">
        <title>Draft genome sequence of rust myrtle Austropuccinia psidii MF-1, a brazilian biotype.</title>
        <authorList>
            <person name="Quecine M.C."/>
            <person name="Pachon D.M.R."/>
            <person name="Bonatelli M.L."/>
            <person name="Correr F.H."/>
            <person name="Franceschini L.M."/>
            <person name="Leite T.F."/>
            <person name="Margarido G.R.A."/>
            <person name="Almeida C.A."/>
            <person name="Ferrarezi J.A."/>
            <person name="Labate C.A."/>
        </authorList>
    </citation>
    <scope>NUCLEOTIDE SEQUENCE</scope>
    <source>
        <strain evidence="3">MF-1</strain>
    </source>
</reference>
<dbReference type="InterPro" id="IPR032567">
    <property type="entry name" value="RTL1-rel"/>
</dbReference>
<accession>A0A9Q3EQ68</accession>
<evidence type="ECO:0000313" key="3">
    <source>
        <dbReference type="EMBL" id="MBW0527400.1"/>
    </source>
</evidence>
<dbReference type="InterPro" id="IPR045358">
    <property type="entry name" value="Ty3_capsid"/>
</dbReference>
<evidence type="ECO:0000259" key="2">
    <source>
        <dbReference type="Pfam" id="PF19259"/>
    </source>
</evidence>
<feature type="compositionally biased region" description="Basic residues" evidence="1">
    <location>
        <begin position="338"/>
        <end position="348"/>
    </location>
</feature>
<feature type="compositionally biased region" description="Low complexity" evidence="1">
    <location>
        <begin position="323"/>
        <end position="337"/>
    </location>
</feature>
<evidence type="ECO:0000313" key="4">
    <source>
        <dbReference type="Proteomes" id="UP000765509"/>
    </source>
</evidence>
<feature type="compositionally biased region" description="Basic and acidic residues" evidence="1">
    <location>
        <begin position="364"/>
        <end position="379"/>
    </location>
</feature>
<feature type="compositionally biased region" description="Basic and acidic residues" evidence="1">
    <location>
        <begin position="308"/>
        <end position="320"/>
    </location>
</feature>
<feature type="compositionally biased region" description="Low complexity" evidence="1">
    <location>
        <begin position="70"/>
        <end position="83"/>
    </location>
</feature>
<feature type="domain" description="Ty3 transposon capsid-like protein" evidence="2">
    <location>
        <begin position="135"/>
        <end position="316"/>
    </location>
</feature>
<sequence>MPVQHSPPAKNTRSQRHQAVVTPTARAPLDRTPSVHHLSANLDRGPQMEGAATSRRGEADQGEESEETEVAAALADAPEASEAPNLALSNQLLVSQGEPNLLKMMEQITQLMGQLTQAVAPRDTSKSPAFKTPSMKAPDSFDGTKPYKLRGFIQSCQLIFHNDPENFFSDRKKVLYSTSFLTGRAGKWIEPYLSNISNEDASYLLNHWQLFETQLFNLFGDTKEVRKAEQELDNLRMKESGQVSLYIAYLRSLMSRIGDWGERAYINVYRRGLASRLLDQLASHPGNFASLQELMDITLELHTRYHERQKEKGSYQEKKPLISGSNSSKPPQSSSSKKPYHRKNKKGKNFQVSKDQPHAALLNKDNKLIGSEKERRIKEGLCNYFGGKHPFEKWFKRPENRHGSSKGFPSKQGKA</sequence>
<feature type="compositionally biased region" description="Basic and acidic residues" evidence="1">
    <location>
        <begin position="389"/>
        <end position="402"/>
    </location>
</feature>
<feature type="compositionally biased region" description="Acidic residues" evidence="1">
    <location>
        <begin position="60"/>
        <end position="69"/>
    </location>
</feature>
<dbReference type="AlphaFoldDB" id="A0A9Q3EQ68"/>
<feature type="region of interest" description="Disordered" evidence="1">
    <location>
        <begin position="119"/>
        <end position="138"/>
    </location>
</feature>
<organism evidence="3 4">
    <name type="scientific">Austropuccinia psidii MF-1</name>
    <dbReference type="NCBI Taxonomy" id="1389203"/>
    <lineage>
        <taxon>Eukaryota</taxon>
        <taxon>Fungi</taxon>
        <taxon>Dikarya</taxon>
        <taxon>Basidiomycota</taxon>
        <taxon>Pucciniomycotina</taxon>
        <taxon>Pucciniomycetes</taxon>
        <taxon>Pucciniales</taxon>
        <taxon>Sphaerophragmiaceae</taxon>
        <taxon>Austropuccinia</taxon>
    </lineage>
</organism>
<dbReference type="Pfam" id="PF19259">
    <property type="entry name" value="Ty3_capsid"/>
    <property type="match status" value="1"/>
</dbReference>
<evidence type="ECO:0000256" key="1">
    <source>
        <dbReference type="SAM" id="MobiDB-lite"/>
    </source>
</evidence>
<feature type="region of interest" description="Disordered" evidence="1">
    <location>
        <begin position="1"/>
        <end position="83"/>
    </location>
</feature>
<dbReference type="Proteomes" id="UP000765509">
    <property type="component" value="Unassembled WGS sequence"/>
</dbReference>
<proteinExistence type="predicted"/>
<gene>
    <name evidence="3" type="ORF">O181_067115</name>
</gene>
<keyword evidence="4" id="KW-1185">Reference proteome</keyword>
<comment type="caution">
    <text evidence="3">The sequence shown here is derived from an EMBL/GenBank/DDBJ whole genome shotgun (WGS) entry which is preliminary data.</text>
</comment>